<comment type="caution">
    <text evidence="1">The sequence shown here is derived from an EMBL/GenBank/DDBJ whole genome shotgun (WGS) entry which is preliminary data.</text>
</comment>
<evidence type="ECO:0000313" key="1">
    <source>
        <dbReference type="EMBL" id="CAH6722282.1"/>
    </source>
</evidence>
<gene>
    <name evidence="1" type="ORF">CLIB1444_09S00122</name>
</gene>
<name>A0ACA9YB41_9ASCO</name>
<keyword evidence="2" id="KW-1185">Reference proteome</keyword>
<organism evidence="1 2">
    <name type="scientific">[Candida] jaroonii</name>
    <dbReference type="NCBI Taxonomy" id="467808"/>
    <lineage>
        <taxon>Eukaryota</taxon>
        <taxon>Fungi</taxon>
        <taxon>Dikarya</taxon>
        <taxon>Ascomycota</taxon>
        <taxon>Saccharomycotina</taxon>
        <taxon>Pichiomycetes</taxon>
        <taxon>Debaryomycetaceae</taxon>
        <taxon>Yamadazyma</taxon>
    </lineage>
</organism>
<reference evidence="1" key="1">
    <citation type="submission" date="2022-06" db="EMBL/GenBank/DDBJ databases">
        <authorList>
            <person name="Legras J.-L."/>
            <person name="Devillers H."/>
            <person name="Grondin C."/>
        </authorList>
    </citation>
    <scope>NUCLEOTIDE SEQUENCE</scope>
    <source>
        <strain evidence="1">CLIB 1444</strain>
    </source>
</reference>
<protein>
    <submittedName>
        <fullName evidence="1">Regulatory protein Mig1p</fullName>
    </submittedName>
</protein>
<sequence>MSEVKEEKFDDKKKEKDRPYKCPMCDKAFHRLEHQTRHIRTHTGEKPHPCTFPGCPKRFSRSDELTRHLRIHNNPTNRKRKTKNQDIVLQETNLNMDQQHQQYLQQHQQQQQFQQIQLQGQTLEQLPMLQNSRSTPNLQISAKSPKEFQNSVMLPYNSQITFPVGVDKDGQPIYQQGYPIYVIQPINNSISVSNPNIQGLNNNNKSISNLNLSSNANSVNNQDKAIHLQQGSAIFSLPSSPTTKTSFLSKSESSTSIFSDNSNNHSLSTSPDQAILHKKLPSLTNLNELIIKKTHGANNSYNNSSSITSPNLSSNAEFGSLKSKSSSYGNLNALNPITRMTPIKPSSSINQRIISYPTTPSSSINGNSYFNIPKQNSSTSLNLEFVQPLKKSRPNSPSQSFASLTPLTSISQNPSFNNNNAGIISPNETPLQTPTISPHLQPQSDVSVNNIETNPNSIANSGTQLPPIRSVFSFPK</sequence>
<proteinExistence type="predicted"/>
<evidence type="ECO:0000313" key="2">
    <source>
        <dbReference type="Proteomes" id="UP001152531"/>
    </source>
</evidence>
<accession>A0ACA9YB41</accession>
<dbReference type="EMBL" id="CALSDN010000009">
    <property type="protein sequence ID" value="CAH6722282.1"/>
    <property type="molecule type" value="Genomic_DNA"/>
</dbReference>
<dbReference type="Proteomes" id="UP001152531">
    <property type="component" value="Unassembled WGS sequence"/>
</dbReference>